<dbReference type="EMBL" id="NAJL01000007">
    <property type="protein sequence ID" value="TKA31770.1"/>
    <property type="molecule type" value="Genomic_DNA"/>
</dbReference>
<evidence type="ECO:0008006" key="4">
    <source>
        <dbReference type="Google" id="ProtNLM"/>
    </source>
</evidence>
<reference evidence="2 3" key="1">
    <citation type="submission" date="2017-03" db="EMBL/GenBank/DDBJ databases">
        <title>Genomes of endolithic fungi from Antarctica.</title>
        <authorList>
            <person name="Coleine C."/>
            <person name="Masonjones S."/>
            <person name="Stajich J.E."/>
        </authorList>
    </citation>
    <scope>NUCLEOTIDE SEQUENCE [LARGE SCALE GENOMIC DNA]</scope>
    <source>
        <strain evidence="2 3">CCFEE 6315</strain>
    </source>
</reference>
<dbReference type="InterPro" id="IPR052058">
    <property type="entry name" value="Alcohol_O-acetyltransferase"/>
</dbReference>
<keyword evidence="3" id="KW-1185">Reference proteome</keyword>
<feature type="region of interest" description="Disordered" evidence="1">
    <location>
        <begin position="576"/>
        <end position="598"/>
    </location>
</feature>
<dbReference type="OrthoDB" id="3355480at2759"/>
<evidence type="ECO:0000256" key="1">
    <source>
        <dbReference type="SAM" id="MobiDB-lite"/>
    </source>
</evidence>
<dbReference type="AlphaFoldDB" id="A0A4U0U8Y3"/>
<sequence>MAHATKAKGPHWLDDYGGQRYQWRKTKVKGETAFYRPLGLTESAFDSDGRYYEGRADLNSVLELEVKSTLSKDQLHQQILLAWTCLRCQHSLLRAASTRRSEVPGAVQGDDEEYCFVVNISRSSTKAIEDAREHVVFLDNFYDTVDTNDFWYHTQNTARVIDPAKALSRLFVFPPSPTTASDTFRLRLLLIGSHQIWDGLTASNWFRAFLHHLNQSPQTLLDQISLASLNETTPHLPLPQEALYPRIPGSRARQRWFWLLTRIHQHIRTPLPAGFPNPLLRPSGPRPPTPLPATYAAAGLSYTRLPPITSGPAFATLPPPALQILTTLCRDLNASLGAACFALTALATMTVHESQFPDIPLHERKPFIAGFPLNPRAFLDSKPPPESLMLAFSAGIVLPFLPSSLSKRKRLRLLIKIADRQLGAYRKPRRKVIAPTPSTPTPLNPTPPSPARALLASTYLTSLTRAHTANPNLPPLPNPPYPPNPNPTPQTHGISSLGSLDAILHHNLYPLTAPAPAYPAFIADFRAQKSNVRARSGEFLVGISGGGEGVGVGVSVDFSAMDEGRVREWVGVLEQGLEDDADGGGGNREDEAVDRARL</sequence>
<dbReference type="Gene3D" id="3.30.559.10">
    <property type="entry name" value="Chloramphenicol acetyltransferase-like domain"/>
    <property type="match status" value="1"/>
</dbReference>
<dbReference type="Proteomes" id="UP000308549">
    <property type="component" value="Unassembled WGS sequence"/>
</dbReference>
<protein>
    <recommendedName>
        <fullName evidence="4">Alcohol acetyltransferase</fullName>
    </recommendedName>
</protein>
<organism evidence="2 3">
    <name type="scientific">Salinomyces thailandicus</name>
    <dbReference type="NCBI Taxonomy" id="706561"/>
    <lineage>
        <taxon>Eukaryota</taxon>
        <taxon>Fungi</taxon>
        <taxon>Dikarya</taxon>
        <taxon>Ascomycota</taxon>
        <taxon>Pezizomycotina</taxon>
        <taxon>Dothideomycetes</taxon>
        <taxon>Dothideomycetidae</taxon>
        <taxon>Mycosphaerellales</taxon>
        <taxon>Teratosphaeriaceae</taxon>
        <taxon>Salinomyces</taxon>
    </lineage>
</organism>
<feature type="compositionally biased region" description="Pro residues" evidence="1">
    <location>
        <begin position="472"/>
        <end position="488"/>
    </location>
</feature>
<comment type="caution">
    <text evidence="2">The sequence shown here is derived from an EMBL/GenBank/DDBJ whole genome shotgun (WGS) entry which is preliminary data.</text>
</comment>
<dbReference type="PANTHER" id="PTHR28037">
    <property type="entry name" value="ALCOHOL O-ACETYLTRANSFERASE 1-RELATED"/>
    <property type="match status" value="1"/>
</dbReference>
<dbReference type="InterPro" id="IPR023213">
    <property type="entry name" value="CAT-like_dom_sf"/>
</dbReference>
<gene>
    <name evidence="2" type="ORF">B0A50_01848</name>
</gene>
<dbReference type="PANTHER" id="PTHR28037:SF1">
    <property type="entry name" value="ALCOHOL O-ACETYLTRANSFERASE 1-RELATED"/>
    <property type="match status" value="1"/>
</dbReference>
<evidence type="ECO:0000313" key="3">
    <source>
        <dbReference type="Proteomes" id="UP000308549"/>
    </source>
</evidence>
<name>A0A4U0U8Y3_9PEZI</name>
<accession>A0A4U0U8Y3</accession>
<feature type="compositionally biased region" description="Basic and acidic residues" evidence="1">
    <location>
        <begin position="587"/>
        <end position="598"/>
    </location>
</feature>
<proteinExistence type="predicted"/>
<feature type="region of interest" description="Disordered" evidence="1">
    <location>
        <begin position="467"/>
        <end position="495"/>
    </location>
</feature>
<evidence type="ECO:0000313" key="2">
    <source>
        <dbReference type="EMBL" id="TKA31770.1"/>
    </source>
</evidence>